<sequence length="756" mass="90228">MNAKKFFNENLVELYKNEGIKGFNELYSKVTKKLMFNIHVIDDEYDVFVAFETMNNRGKKLTNLELLKNRLIYLTTLYPDDFFDELDKIDLRKQINNAWKEVYYQLGRNEKNALSDDEFLRAHWICYFSYSRKKGDDYINFLLNKFSSKKIFEMKIVDSNDFEDSFSGFTYDDEETIIENDDLETLELSKLTPNEIDSYVNSLKDLSMYWYDTYFPNESTNLTPYERTWVDKLNRIGIVYFRPLVMVIISKRDLTEEQRIHAFRTIERFIFICFRIGSNQATFRSSEFNRLTKKLYWNEIDLDVVINEIEATTNANTDYALQNYVTKIEKNFDSKLGYYGWNTVRYFLYEYEISLAKKNNIEKLDWNLFTRSERDKVSIEHILPQKPSKYYWRNTYRQFDSDEIISLSGSLGNLLPLSQSINSSLQNDSFEDKKISKLDGRRGYENGSHSEIEVSKYEDWTAEIIYQRSIKLLNFMEKRWKFSFSADQFKRLVYVSFVRDGREIPKDLLKEKVLEENSKSYTDLDNFSSNELGNKQLSFWIDFINYCKSIGRDNLVNRKPFAQNWYDITVPNAQFHLSFTITSSKYITLLIYAYDLDMFVKLEERKDEIEYHFGDKLNWYSSRTGSTAKRILYKQEYDIFNPSKKQEIFDWMIKKYDLIYNALIEVELINAGDSPESRFSFLKQYLQEKNDEIIILSFSQIEEIINSKLCDSAYNYNAYWKCSKTHVLPNLIFESGYDISNISLIDEKIVLKKRIQ</sequence>
<keyword evidence="5" id="KW-1185">Reference proteome</keyword>
<name>A0A7G9S1M9_9FIRM</name>
<evidence type="ECO:0000313" key="4">
    <source>
        <dbReference type="EMBL" id="QNN61754.1"/>
    </source>
</evidence>
<feature type="domain" description="DUF7662" evidence="3">
    <location>
        <begin position="680"/>
        <end position="752"/>
    </location>
</feature>
<dbReference type="InterPro" id="IPR025364">
    <property type="entry name" value="DUF4268"/>
</dbReference>
<dbReference type="InterPro" id="IPR056079">
    <property type="entry name" value="DUF7662"/>
</dbReference>
<dbReference type="Pfam" id="PF24698">
    <property type="entry name" value="DUF7662"/>
    <property type="match status" value="1"/>
</dbReference>
<evidence type="ECO:0000259" key="1">
    <source>
        <dbReference type="Pfam" id="PF07510"/>
    </source>
</evidence>
<dbReference type="PANTHER" id="PTHR35149">
    <property type="entry name" value="SLL5132 PROTEIN"/>
    <property type="match status" value="1"/>
</dbReference>
<organism evidence="4 5">
    <name type="scientific">Erysipelothrix inopinata</name>
    <dbReference type="NCBI Taxonomy" id="225084"/>
    <lineage>
        <taxon>Bacteria</taxon>
        <taxon>Bacillati</taxon>
        <taxon>Bacillota</taxon>
        <taxon>Erysipelotrichia</taxon>
        <taxon>Erysipelotrichales</taxon>
        <taxon>Erysipelotrichaceae</taxon>
        <taxon>Erysipelothrix</taxon>
    </lineage>
</organism>
<accession>A0A7G9S1M9</accession>
<dbReference type="PANTHER" id="PTHR35149:SF1">
    <property type="entry name" value="DUF5655 DOMAIN-CONTAINING PROTEIN"/>
    <property type="match status" value="1"/>
</dbReference>
<evidence type="ECO:0000313" key="5">
    <source>
        <dbReference type="Proteomes" id="UP000515928"/>
    </source>
</evidence>
<proteinExistence type="predicted"/>
<dbReference type="RefSeq" id="WP_187534947.1">
    <property type="nucleotide sequence ID" value="NZ_CP060715.1"/>
</dbReference>
<evidence type="ECO:0000259" key="3">
    <source>
        <dbReference type="Pfam" id="PF24698"/>
    </source>
</evidence>
<dbReference type="AlphaFoldDB" id="A0A7G9S1M9"/>
<dbReference type="InterPro" id="IPR011089">
    <property type="entry name" value="GmrSD_C"/>
</dbReference>
<dbReference type="EMBL" id="CP060715">
    <property type="protein sequence ID" value="QNN61754.1"/>
    <property type="molecule type" value="Genomic_DNA"/>
</dbReference>
<evidence type="ECO:0000259" key="2">
    <source>
        <dbReference type="Pfam" id="PF14088"/>
    </source>
</evidence>
<reference evidence="4 5" key="1">
    <citation type="submission" date="2020-08" db="EMBL/GenBank/DDBJ databases">
        <title>Genome sequence of Erysipelothrix inopinata DSM 15511T.</title>
        <authorList>
            <person name="Hyun D.-W."/>
            <person name="Bae J.-W."/>
        </authorList>
    </citation>
    <scope>NUCLEOTIDE SEQUENCE [LARGE SCALE GENOMIC DNA]</scope>
    <source>
        <strain evidence="4 5">DSM 15511</strain>
    </source>
</reference>
<feature type="domain" description="GmrSD restriction endonucleases C-terminal" evidence="1">
    <location>
        <begin position="327"/>
        <end position="473"/>
    </location>
</feature>
<protein>
    <submittedName>
        <fullName evidence="4">DUF4268 domain-containing protein</fullName>
    </submittedName>
</protein>
<dbReference type="KEGG" id="eio:H9L01_05190"/>
<dbReference type="Proteomes" id="UP000515928">
    <property type="component" value="Chromosome"/>
</dbReference>
<gene>
    <name evidence="4" type="ORF">H9L01_05190</name>
</gene>
<feature type="domain" description="DUF4268" evidence="2">
    <location>
        <begin position="536"/>
        <end position="665"/>
    </location>
</feature>
<dbReference type="Pfam" id="PF07510">
    <property type="entry name" value="GmrSD_C"/>
    <property type="match status" value="1"/>
</dbReference>
<dbReference type="Pfam" id="PF14088">
    <property type="entry name" value="DUF4268"/>
    <property type="match status" value="1"/>
</dbReference>